<reference evidence="1" key="1">
    <citation type="submission" date="2011-06" db="EMBL/GenBank/DDBJ databases">
        <title>The Genome Sequence of Fusarium oxysporum Fo47.</title>
        <authorList>
            <consortium name="The Broad Institute Genome Sequencing Platform"/>
            <person name="Ma L.-J."/>
            <person name="Gale L.R."/>
            <person name="Schwartz D.C."/>
            <person name="Zhou S."/>
            <person name="Corby-Kistler H."/>
            <person name="Young S.K."/>
            <person name="Zeng Q."/>
            <person name="Gargeya S."/>
            <person name="Fitzgerald M."/>
            <person name="Haas B."/>
            <person name="Abouelleil A."/>
            <person name="Alvarado L."/>
            <person name="Arachchi H.M."/>
            <person name="Berlin A."/>
            <person name="Brown A."/>
            <person name="Chapman S.B."/>
            <person name="Chen Z."/>
            <person name="Dunbar C."/>
            <person name="Freedman E."/>
            <person name="Gearin G."/>
            <person name="Gellesch M."/>
            <person name="Goldberg J."/>
            <person name="Griggs A."/>
            <person name="Gujja S."/>
            <person name="Heiman D."/>
            <person name="Howarth C."/>
            <person name="Larson L."/>
            <person name="Lui A."/>
            <person name="MacDonald P.J.P."/>
            <person name="Mehta T."/>
            <person name="Montmayeur A."/>
            <person name="Murphy C."/>
            <person name="Neiman D."/>
            <person name="Pearson M."/>
            <person name="Priest M."/>
            <person name="Roberts A."/>
            <person name="Saif S."/>
            <person name="Shea T."/>
            <person name="Shenoy N."/>
            <person name="Sisk P."/>
            <person name="Stolte C."/>
            <person name="Sykes S."/>
            <person name="Wortman J."/>
            <person name="Nusbaum C."/>
            <person name="Birren B."/>
        </authorList>
    </citation>
    <scope>NUCLEOTIDE SEQUENCE [LARGE SCALE GENOMIC DNA]</scope>
    <source>
        <strain evidence="1">Fo47</strain>
    </source>
</reference>
<protein>
    <submittedName>
        <fullName evidence="1">Uncharacterized protein</fullName>
    </submittedName>
</protein>
<reference evidence="1" key="2">
    <citation type="submission" date="2012-06" db="EMBL/GenBank/DDBJ databases">
        <title>Annotation of the Genome Sequence of Fusarium oxysporum Fo47.</title>
        <authorList>
            <consortium name="The Broad Institute Genomics Platform"/>
            <person name="Ma L.-J."/>
            <person name="Corby-Kistler H."/>
            <person name="Broz K."/>
            <person name="Gale L.R."/>
            <person name="Jonkers W."/>
            <person name="O'Donnell K."/>
            <person name="Ploetz R."/>
            <person name="Steinberg C."/>
            <person name="Schwartz D.C."/>
            <person name="VanEtten H."/>
            <person name="Zhou S."/>
            <person name="Young S.K."/>
            <person name="Zeng Q."/>
            <person name="Gargeya S."/>
            <person name="Fitzgerald M."/>
            <person name="Abouelleil A."/>
            <person name="Alvarado L."/>
            <person name="Chapman S.B."/>
            <person name="Gainer-Dewar J."/>
            <person name="Goldberg J."/>
            <person name="Griggs A."/>
            <person name="Gujja S."/>
            <person name="Hansen M."/>
            <person name="Howarth C."/>
            <person name="Imamovic A."/>
            <person name="Ireland A."/>
            <person name="Larimer J."/>
            <person name="McCowan C."/>
            <person name="Murphy C."/>
            <person name="Pearson M."/>
            <person name="Poon T.W."/>
            <person name="Priest M."/>
            <person name="Roberts A."/>
            <person name="Saif S."/>
            <person name="Shea T."/>
            <person name="Sykes S."/>
            <person name="Wortman J."/>
            <person name="Nusbaum C."/>
            <person name="Birren B."/>
        </authorList>
    </citation>
    <scope>NUCLEOTIDE SEQUENCE</scope>
    <source>
        <strain evidence="1">Fo47</strain>
    </source>
</reference>
<dbReference type="EMBL" id="JH717903">
    <property type="protein sequence ID" value="EWZ35734.1"/>
    <property type="molecule type" value="Genomic_DNA"/>
</dbReference>
<evidence type="ECO:0000313" key="1">
    <source>
        <dbReference type="EMBL" id="EWZ35734.1"/>
    </source>
</evidence>
<sequence length="97" mass="10906">MQHFPVPACYSISHNAMASISAYQHTIPEVESERKNDHGDSYNKVNWTTATVRAVDCRYGAVSDTVSSLFQRRQIIAPTDLKNQRPEPLLAHPLKPT</sequence>
<dbReference type="AlphaFoldDB" id="W9JZ42"/>
<dbReference type="HOGENOM" id="CLU_2346741_0_0_1"/>
<dbReference type="VEuPathDB" id="FungiDB:FOZG_11587"/>
<proteinExistence type="predicted"/>
<dbReference type="Proteomes" id="UP000030766">
    <property type="component" value="Unassembled WGS sequence"/>
</dbReference>
<gene>
    <name evidence="1" type="ORF">FOZG_11587</name>
</gene>
<organism evidence="1">
    <name type="scientific">Fusarium oxysporum Fo47</name>
    <dbReference type="NCBI Taxonomy" id="660027"/>
    <lineage>
        <taxon>Eukaryota</taxon>
        <taxon>Fungi</taxon>
        <taxon>Dikarya</taxon>
        <taxon>Ascomycota</taxon>
        <taxon>Pezizomycotina</taxon>
        <taxon>Sordariomycetes</taxon>
        <taxon>Hypocreomycetidae</taxon>
        <taxon>Hypocreales</taxon>
        <taxon>Nectriaceae</taxon>
        <taxon>Fusarium</taxon>
        <taxon>Fusarium oxysporum species complex</taxon>
    </lineage>
</organism>
<name>W9JZ42_FUSOX</name>
<accession>W9JZ42</accession>